<dbReference type="InterPro" id="IPR003795">
    <property type="entry name" value="DUF192"/>
</dbReference>
<sequence>MRFLKYLIVFIVIVGFFAFLSRENEPAFQKIKIGETIISVELADDSPKQTRGLSGKDKLKENNGMLFIYDKPEIRSIWMKDMKFPIDIIWVDENKKIIGVENGVKPESYPKSFESPGPVKYILETNSGFAEKYGLKPGALVDF</sequence>
<dbReference type="Gene3D" id="2.60.120.1140">
    <property type="entry name" value="Protein of unknown function DUF192"/>
    <property type="match status" value="1"/>
</dbReference>
<name>A0A1G2F1H5_9BACT</name>
<dbReference type="Proteomes" id="UP000176787">
    <property type="component" value="Unassembled WGS sequence"/>
</dbReference>
<comment type="caution">
    <text evidence="2">The sequence shown here is derived from an EMBL/GenBank/DDBJ whole genome shotgun (WGS) entry which is preliminary data.</text>
</comment>
<dbReference type="PANTHER" id="PTHR37953:SF1">
    <property type="entry name" value="UPF0127 PROTEIN MJ1496"/>
    <property type="match status" value="1"/>
</dbReference>
<gene>
    <name evidence="2" type="ORF">A3H02_00415</name>
</gene>
<proteinExistence type="predicted"/>
<evidence type="ECO:0000313" key="2">
    <source>
        <dbReference type="EMBL" id="OGZ31936.1"/>
    </source>
</evidence>
<dbReference type="EMBL" id="MHMS01000018">
    <property type="protein sequence ID" value="OGZ31936.1"/>
    <property type="molecule type" value="Genomic_DNA"/>
</dbReference>
<dbReference type="STRING" id="1801726.A3H02_00415"/>
<keyword evidence="1" id="KW-1133">Transmembrane helix</keyword>
<keyword evidence="1" id="KW-0812">Transmembrane</keyword>
<reference evidence="2 3" key="1">
    <citation type="journal article" date="2016" name="Nat. Commun.">
        <title>Thousands of microbial genomes shed light on interconnected biogeochemical processes in an aquifer system.</title>
        <authorList>
            <person name="Anantharaman K."/>
            <person name="Brown C.T."/>
            <person name="Hug L.A."/>
            <person name="Sharon I."/>
            <person name="Castelle C.J."/>
            <person name="Probst A.J."/>
            <person name="Thomas B.C."/>
            <person name="Singh A."/>
            <person name="Wilkins M.J."/>
            <person name="Karaoz U."/>
            <person name="Brodie E.L."/>
            <person name="Williams K.H."/>
            <person name="Hubbard S.S."/>
            <person name="Banfield J.F."/>
        </authorList>
    </citation>
    <scope>NUCLEOTIDE SEQUENCE [LARGE SCALE GENOMIC DNA]</scope>
</reference>
<evidence type="ECO:0000313" key="3">
    <source>
        <dbReference type="Proteomes" id="UP000176787"/>
    </source>
</evidence>
<accession>A0A1G2F1H5</accession>
<dbReference type="InterPro" id="IPR038695">
    <property type="entry name" value="Saro_0823-like_sf"/>
</dbReference>
<evidence type="ECO:0008006" key="4">
    <source>
        <dbReference type="Google" id="ProtNLM"/>
    </source>
</evidence>
<dbReference type="AlphaFoldDB" id="A0A1G2F1H5"/>
<feature type="transmembrane region" description="Helical" evidence="1">
    <location>
        <begin position="6"/>
        <end position="22"/>
    </location>
</feature>
<evidence type="ECO:0000256" key="1">
    <source>
        <dbReference type="SAM" id="Phobius"/>
    </source>
</evidence>
<organism evidence="2 3">
    <name type="scientific">Candidatus Niyogibacteria bacterium RIFCSPLOWO2_12_FULL_41_13</name>
    <dbReference type="NCBI Taxonomy" id="1801726"/>
    <lineage>
        <taxon>Bacteria</taxon>
        <taxon>Candidatus Niyogiibacteriota</taxon>
    </lineage>
</organism>
<dbReference type="Pfam" id="PF02643">
    <property type="entry name" value="DUF192"/>
    <property type="match status" value="1"/>
</dbReference>
<dbReference type="PANTHER" id="PTHR37953">
    <property type="entry name" value="UPF0127 PROTEIN MJ1496"/>
    <property type="match status" value="1"/>
</dbReference>
<keyword evidence="1" id="KW-0472">Membrane</keyword>
<protein>
    <recommendedName>
        <fullName evidence="4">DUF192 domain-containing protein</fullName>
    </recommendedName>
</protein>